<keyword evidence="1" id="KW-0175">Coiled coil</keyword>
<feature type="coiled-coil region" evidence="1">
    <location>
        <begin position="128"/>
        <end position="155"/>
    </location>
</feature>
<dbReference type="InParanoid" id="A0A162UGE9"/>
<dbReference type="AlphaFoldDB" id="A0A162UGE9"/>
<evidence type="ECO:0000313" key="3">
    <source>
        <dbReference type="Proteomes" id="UP000077315"/>
    </source>
</evidence>
<dbReference type="EMBL" id="KV440978">
    <property type="protein sequence ID" value="OAD75013.1"/>
    <property type="molecule type" value="Genomic_DNA"/>
</dbReference>
<dbReference type="RefSeq" id="XP_018293053.1">
    <property type="nucleotide sequence ID" value="XM_018431201.1"/>
</dbReference>
<accession>A0A162UGE9</accession>
<dbReference type="GeneID" id="28992107"/>
<reference evidence="3" key="1">
    <citation type="submission" date="2015-06" db="EMBL/GenBank/DDBJ databases">
        <title>Expansion of signal transduction pathways in fungi by whole-genome duplication.</title>
        <authorList>
            <consortium name="DOE Joint Genome Institute"/>
            <person name="Corrochano L.M."/>
            <person name="Kuo A."/>
            <person name="Marcet-Houben M."/>
            <person name="Polaino S."/>
            <person name="Salamov A."/>
            <person name="Villalobos J.M."/>
            <person name="Alvarez M.I."/>
            <person name="Avalos J."/>
            <person name="Benito E.P."/>
            <person name="Benoit I."/>
            <person name="Burger G."/>
            <person name="Camino L.P."/>
            <person name="Canovas D."/>
            <person name="Cerda-Olmedo E."/>
            <person name="Cheng J.-F."/>
            <person name="Dominguez A."/>
            <person name="Elias M."/>
            <person name="Eslava A.P."/>
            <person name="Glaser F."/>
            <person name="Grimwood J."/>
            <person name="Gutierrez G."/>
            <person name="Heitman J."/>
            <person name="Henrissat B."/>
            <person name="Iturriaga E.A."/>
            <person name="Lang B.F."/>
            <person name="Lavin J.L."/>
            <person name="Lee S."/>
            <person name="Li W."/>
            <person name="Lindquist E."/>
            <person name="Lopez-Garcia S."/>
            <person name="Luque E.M."/>
            <person name="Marcos A.T."/>
            <person name="Martin J."/>
            <person name="McCluskey K."/>
            <person name="Medina H.R."/>
            <person name="Miralles-Duran A."/>
            <person name="Miyazaki A."/>
            <person name="Munoz-Torres E."/>
            <person name="Oguiza J.A."/>
            <person name="Ohm R."/>
            <person name="Olmedo M."/>
            <person name="Orejas M."/>
            <person name="Ortiz-Castellanos L."/>
            <person name="Pisabarro A.G."/>
            <person name="Rodriguez-Romero J."/>
            <person name="Ruiz-Herrera J."/>
            <person name="Ruiz-Vazquez R."/>
            <person name="Sanz C."/>
            <person name="Schackwitz W."/>
            <person name="Schmutz J."/>
            <person name="Shahriari M."/>
            <person name="Shelest E."/>
            <person name="Silva-Franco F."/>
            <person name="Soanes D."/>
            <person name="Syed K."/>
            <person name="Tagua V.G."/>
            <person name="Talbot N.J."/>
            <person name="Thon M."/>
            <person name="De vries R.P."/>
            <person name="Wiebenga A."/>
            <person name="Yadav J.S."/>
            <person name="Braun E.L."/>
            <person name="Baker S."/>
            <person name="Garre V."/>
            <person name="Horwitz B."/>
            <person name="Torres-Martinez S."/>
            <person name="Idnurm A."/>
            <person name="Herrera-Estrella A."/>
            <person name="Gabaldon T."/>
            <person name="Grigoriev I.V."/>
        </authorList>
    </citation>
    <scope>NUCLEOTIDE SEQUENCE [LARGE SCALE GENOMIC DNA]</scope>
    <source>
        <strain evidence="3">NRRL 1555(-)</strain>
    </source>
</reference>
<sequence>MLDSILNKSQELNIIPVAGSQNIDTTSSLLELCQIQNERIQLARDLDQKIIFYQKAKTSALNSAYFRATRLQKVIILLEDYSRMRDHGYMMASMHDLWPALSHAIQLVAQDMEIHKALDLVRNKPTEERELTEVMDNLTKAYENYTEKLEKLVNVTSY</sequence>
<evidence type="ECO:0000313" key="2">
    <source>
        <dbReference type="EMBL" id="OAD75013.1"/>
    </source>
</evidence>
<proteinExistence type="predicted"/>
<evidence type="ECO:0000256" key="1">
    <source>
        <dbReference type="SAM" id="Coils"/>
    </source>
</evidence>
<gene>
    <name evidence="2" type="ORF">PHYBLDRAFT_144365</name>
</gene>
<keyword evidence="3" id="KW-1185">Reference proteome</keyword>
<name>A0A162UGE9_PHYB8</name>
<dbReference type="Proteomes" id="UP000077315">
    <property type="component" value="Unassembled WGS sequence"/>
</dbReference>
<organism evidence="2 3">
    <name type="scientific">Phycomyces blakesleeanus (strain ATCC 8743b / DSM 1359 / FGSC 10004 / NBRC 33097 / NRRL 1555)</name>
    <dbReference type="NCBI Taxonomy" id="763407"/>
    <lineage>
        <taxon>Eukaryota</taxon>
        <taxon>Fungi</taxon>
        <taxon>Fungi incertae sedis</taxon>
        <taxon>Mucoromycota</taxon>
        <taxon>Mucoromycotina</taxon>
        <taxon>Mucoromycetes</taxon>
        <taxon>Mucorales</taxon>
        <taxon>Phycomycetaceae</taxon>
        <taxon>Phycomyces</taxon>
    </lineage>
</organism>
<dbReference type="VEuPathDB" id="FungiDB:PHYBLDRAFT_144365"/>
<dbReference type="OrthoDB" id="10348624at2759"/>
<protein>
    <submittedName>
        <fullName evidence="2">Uncharacterized protein</fullName>
    </submittedName>
</protein>